<proteinExistence type="inferred from homology"/>
<protein>
    <submittedName>
        <fullName evidence="2">Uncharacterized protein</fullName>
    </submittedName>
</protein>
<keyword evidence="3" id="KW-1185">Reference proteome</keyword>
<evidence type="ECO:0000256" key="1">
    <source>
        <dbReference type="ARBA" id="ARBA00005350"/>
    </source>
</evidence>
<comment type="similarity">
    <text evidence="1">Belongs to the phospholipid scramblase family.</text>
</comment>
<gene>
    <name evidence="2" type="ORF">FOL47_005949</name>
</gene>
<dbReference type="PANTHER" id="PTHR23248:SF9">
    <property type="entry name" value="PHOSPHOLIPID SCRAMBLASE"/>
    <property type="match status" value="1"/>
</dbReference>
<dbReference type="AlphaFoldDB" id="A0A7J6MY57"/>
<sequence length="790" mass="87451">MLILLGRSKTVSSIRRKGVRHFAPRRQSKKDLYKLEFMDHIETGVNPARIPMQFLYQKVEDQPPKELAYTIHTAARLRVNNKELFNKAIAAAADMANEMKPSYTVGILFGTLWIAKHWPANTNDVKVLYSAVCHRDIHRLQGVDIAYLLKAASAFSEECGTLCRPELTRLVQMISKTIPTSNVRSVTECLGAMAKLKITNEEALISVSRELTYQMESVRLVDIPTIFRSYVNLLPLMPQPLTSPSPHQAVLEAACSSLCARISLMEVEQISITTAALGKLHKFNNWWKPSGAAITSLAMALGEHLPLLQAEMVPSLMLNLGLASDNAPTEARVAIDTLLRRMASTSIRGVRNQTSSALASTIYAAETLPALQQDRPSLVSLATIHLQRKLTTTTIESLAGILGNIPSNTVRRCIANHIVQRLDNNLCKIDDYVRIGITAGVEGNREVSNILISAADAKEGFPRGALLAIKDAAAAALCESLEVRATAMFNKVLILGPTVLVKMKALKSTGAKERLVGLCRAMGFEAVDLSEKFSNNLHQVAAATEGDAETLIQPPGQVQMATLVGNPMPVIAQANVVDGMQVVAGLRKVQIRELRQMIEAITGFDQRNKYIIKDEYGREVFYAVEESNFCERNCYPADCAPWDLHIYVLGSKGIHGDLIHWLTVHRPCSCTCLCANRPVAYVTETSTDQLLGTLHDPYACCDLTFKIKDAADIHYRNKSEVGKIDKYWMWGDCCPICFKEQDNYWVTFGQVENPRWKALLLALGIFMDFRYFTPRNQKDDNAGASITVSS</sequence>
<dbReference type="Pfam" id="PF03803">
    <property type="entry name" value="Scramblase"/>
    <property type="match status" value="1"/>
</dbReference>
<dbReference type="Proteomes" id="UP000591131">
    <property type="component" value="Unassembled WGS sequence"/>
</dbReference>
<reference evidence="2 3" key="1">
    <citation type="submission" date="2020-04" db="EMBL/GenBank/DDBJ databases">
        <title>Perkinsus chesapeaki whole genome sequence.</title>
        <authorList>
            <person name="Bogema D.R."/>
        </authorList>
    </citation>
    <scope>NUCLEOTIDE SEQUENCE [LARGE SCALE GENOMIC DNA]</scope>
    <source>
        <strain evidence="2">ATCC PRA-425</strain>
    </source>
</reference>
<dbReference type="InterPro" id="IPR005552">
    <property type="entry name" value="Scramblase"/>
</dbReference>
<dbReference type="GO" id="GO:0005886">
    <property type="term" value="C:plasma membrane"/>
    <property type="evidence" value="ECO:0007669"/>
    <property type="project" value="TreeGrafter"/>
</dbReference>
<dbReference type="OrthoDB" id="444338at2759"/>
<evidence type="ECO:0000313" key="2">
    <source>
        <dbReference type="EMBL" id="KAF4676513.1"/>
    </source>
</evidence>
<comment type="caution">
    <text evidence="2">The sequence shown here is derived from an EMBL/GenBank/DDBJ whole genome shotgun (WGS) entry which is preliminary data.</text>
</comment>
<organism evidence="2 3">
    <name type="scientific">Perkinsus chesapeaki</name>
    <name type="common">Clam parasite</name>
    <name type="synonym">Perkinsus andrewsi</name>
    <dbReference type="NCBI Taxonomy" id="330153"/>
    <lineage>
        <taxon>Eukaryota</taxon>
        <taxon>Sar</taxon>
        <taxon>Alveolata</taxon>
        <taxon>Perkinsozoa</taxon>
        <taxon>Perkinsea</taxon>
        <taxon>Perkinsida</taxon>
        <taxon>Perkinsidae</taxon>
        <taxon>Perkinsus</taxon>
    </lineage>
</organism>
<evidence type="ECO:0000313" key="3">
    <source>
        <dbReference type="Proteomes" id="UP000591131"/>
    </source>
</evidence>
<name>A0A7J6MY57_PERCH</name>
<dbReference type="PANTHER" id="PTHR23248">
    <property type="entry name" value="PHOSPHOLIPID SCRAMBLASE-RELATED"/>
    <property type="match status" value="1"/>
</dbReference>
<dbReference type="GO" id="GO:0017128">
    <property type="term" value="F:phospholipid scramblase activity"/>
    <property type="evidence" value="ECO:0007669"/>
    <property type="project" value="InterPro"/>
</dbReference>
<dbReference type="EMBL" id="JAAPAO010000033">
    <property type="protein sequence ID" value="KAF4676513.1"/>
    <property type="molecule type" value="Genomic_DNA"/>
</dbReference>
<accession>A0A7J6MY57</accession>